<dbReference type="InterPro" id="IPR051680">
    <property type="entry name" value="ATP-dep_Glu-Cys_Ligase-2"/>
</dbReference>
<evidence type="ECO:0000313" key="4">
    <source>
        <dbReference type="Proteomes" id="UP001183648"/>
    </source>
</evidence>
<dbReference type="Pfam" id="PF04168">
    <property type="entry name" value="Alpha-E"/>
    <property type="match status" value="1"/>
</dbReference>
<dbReference type="RefSeq" id="WP_310301415.1">
    <property type="nucleotide sequence ID" value="NZ_BAAAPS010000008.1"/>
</dbReference>
<dbReference type="Gene3D" id="3.30.1490.270">
    <property type="match status" value="1"/>
</dbReference>
<name>A0ABU2BUC3_9ACTN</name>
<keyword evidence="4" id="KW-1185">Reference proteome</keyword>
<proteinExistence type="predicted"/>
<dbReference type="InterPro" id="IPR025841">
    <property type="entry name" value="CP_ATPgrasp_2"/>
</dbReference>
<evidence type="ECO:0000259" key="2">
    <source>
        <dbReference type="Pfam" id="PF14403"/>
    </source>
</evidence>
<dbReference type="Pfam" id="PF14403">
    <property type="entry name" value="CP_ATPgrasp_2"/>
    <property type="match status" value="1"/>
</dbReference>
<dbReference type="InterPro" id="IPR007296">
    <property type="entry name" value="DUF403"/>
</dbReference>
<feature type="domain" description="DUF403" evidence="1">
    <location>
        <begin position="511"/>
        <end position="845"/>
    </location>
</feature>
<feature type="domain" description="Circularly permuted ATP-grasp type 2" evidence="2">
    <location>
        <begin position="85"/>
        <end position="462"/>
    </location>
</feature>
<dbReference type="SUPFAM" id="SSF56059">
    <property type="entry name" value="Glutathione synthetase ATP-binding domain-like"/>
    <property type="match status" value="1"/>
</dbReference>
<dbReference type="Gene3D" id="3.40.50.11290">
    <property type="match status" value="1"/>
</dbReference>
<dbReference type="PANTHER" id="PTHR34595">
    <property type="entry name" value="BLR5612 PROTEIN"/>
    <property type="match status" value="1"/>
</dbReference>
<dbReference type="EMBL" id="JAVDYG010000001">
    <property type="protein sequence ID" value="MDR7362225.1"/>
    <property type="molecule type" value="Genomic_DNA"/>
</dbReference>
<organism evidence="3 4">
    <name type="scientific">Nocardioides marmoribigeumensis</name>
    <dbReference type="NCBI Taxonomy" id="433649"/>
    <lineage>
        <taxon>Bacteria</taxon>
        <taxon>Bacillati</taxon>
        <taxon>Actinomycetota</taxon>
        <taxon>Actinomycetes</taxon>
        <taxon>Propionibacteriales</taxon>
        <taxon>Nocardioidaceae</taxon>
        <taxon>Nocardioides</taxon>
    </lineage>
</organism>
<evidence type="ECO:0000259" key="1">
    <source>
        <dbReference type="Pfam" id="PF04168"/>
    </source>
</evidence>
<comment type="caution">
    <text evidence="3">The sequence shown here is derived from an EMBL/GenBank/DDBJ whole genome shotgun (WGS) entry which is preliminary data.</text>
</comment>
<sequence length="873" mass="93742">MPPLVTAYRDRLPGTPAGWDELVGPDGSSRPGWDALALDSWDPTGLRSVRGQAARLLEDDGVTYHAPPGQDGASTASGWRLDPLPTVVPAEDWEAVSRGVAQRALLLDRVLEDLYGPRRLLTSGLVPPEVVWRHGLFQRATWGAHPAGRRRVVLAAIDLGRDGSGEWRATADRVQAPSGLGYAMENRRVVSRLLPEAHRRAELHRLTPFFSQLREALVDLAPVGVEDPRVVVLTPGSLSETAFDQAYIATVLGLPLVTGSDLVMREGRVWTREAGDHLDRRPVDVLLRRVDTAWCDPLELRPDSELGVPGLLEAARRGHLVSANAFGAGLVESPAFHALLPDLSRALLDEPLLLPSAEAWWCGDPDGLAHVTAHLEHLVVRPLDPRAGRGIHGPGLSTRQRDGLRARIEADPGGWVGQRVLPLSTTPTVGGAGLEARPLTVRAFAVARGPSYAVMPGALGRVVPHAYDADTGRRDHVQLSKDVWVLRGEPAATPTPPEPEVPVARPSAVPMVPRALENLYWLGRYTERAESTTRLALTLRALAADFPFARRDPARGAVDVLARALTHTTGTYPGLAAGEQLRDAVIDQELWQLLVDADRPGSVAQSLAGVAAAAGSVRDQLSMDVFTVLGSLERARSGLAALDPGDGPAHLLETGAQVLSGTLALTGIFAENMVRDVGWTLLDVGRGLERALQTATAVRWVVGETHPPAVERHLVLALLSSGESVVTHRRRYGARAGVDSMLDLLLLDRTNPRSVAFQLARLQARAATLPGTDRAERLRQVVADAETDLAARGPGALAAATPRVGGPGLPDGELFTEHREELVALAERTQRRLRELSDAVEVGFFSHPLAPRPLGQELAVPRLVVEQSPEAVG</sequence>
<evidence type="ECO:0000313" key="3">
    <source>
        <dbReference type="EMBL" id="MDR7362225.1"/>
    </source>
</evidence>
<gene>
    <name evidence="3" type="ORF">J2S63_001778</name>
</gene>
<reference evidence="3 4" key="1">
    <citation type="submission" date="2023-07" db="EMBL/GenBank/DDBJ databases">
        <title>Sequencing the genomes of 1000 actinobacteria strains.</title>
        <authorList>
            <person name="Klenk H.-P."/>
        </authorList>
    </citation>
    <scope>NUCLEOTIDE SEQUENCE [LARGE SCALE GENOMIC DNA]</scope>
    <source>
        <strain evidence="3 4">DSM 19426</strain>
    </source>
</reference>
<dbReference type="PANTHER" id="PTHR34595:SF2">
    <property type="entry name" value="BLR2978 PROTEIN"/>
    <property type="match status" value="1"/>
</dbReference>
<dbReference type="Proteomes" id="UP001183648">
    <property type="component" value="Unassembled WGS sequence"/>
</dbReference>
<accession>A0ABU2BUC3</accession>
<protein>
    <submittedName>
        <fullName evidence="3">Circularly permuted ATP-grasp superfamily protein/putative alpha-E superfamily protein</fullName>
    </submittedName>
</protein>